<dbReference type="AlphaFoldDB" id="A0A1G8WCH7"/>
<dbReference type="PROSITE" id="PS50943">
    <property type="entry name" value="HTH_CROC1"/>
    <property type="match status" value="1"/>
</dbReference>
<reference evidence="2 3" key="1">
    <citation type="submission" date="2016-10" db="EMBL/GenBank/DDBJ databases">
        <authorList>
            <person name="de Groot N.N."/>
        </authorList>
    </citation>
    <scope>NUCLEOTIDE SEQUENCE [LARGE SCALE GENOMIC DNA]</scope>
    <source>
        <strain evidence="2 3">CGMCC 4.5727</strain>
    </source>
</reference>
<dbReference type="InterPro" id="IPR001387">
    <property type="entry name" value="Cro/C1-type_HTH"/>
</dbReference>
<name>A0A1G8WCH7_9ACTN</name>
<dbReference type="Proteomes" id="UP000199155">
    <property type="component" value="Unassembled WGS sequence"/>
</dbReference>
<evidence type="ECO:0000313" key="2">
    <source>
        <dbReference type="EMBL" id="SDJ75924.1"/>
    </source>
</evidence>
<keyword evidence="3" id="KW-1185">Reference proteome</keyword>
<organism evidence="2 3">
    <name type="scientific">Streptomyces indicus</name>
    <dbReference type="NCBI Taxonomy" id="417292"/>
    <lineage>
        <taxon>Bacteria</taxon>
        <taxon>Bacillati</taxon>
        <taxon>Actinomycetota</taxon>
        <taxon>Actinomycetes</taxon>
        <taxon>Kitasatosporales</taxon>
        <taxon>Streptomycetaceae</taxon>
        <taxon>Streptomyces</taxon>
    </lineage>
</organism>
<protein>
    <recommendedName>
        <fullName evidence="1">HTH cro/C1-type domain-containing protein</fullName>
    </recommendedName>
</protein>
<evidence type="ECO:0000313" key="3">
    <source>
        <dbReference type="Proteomes" id="UP000199155"/>
    </source>
</evidence>
<gene>
    <name evidence="2" type="ORF">SAMN05421806_102376</name>
</gene>
<dbReference type="EMBL" id="FNFF01000002">
    <property type="protein sequence ID" value="SDJ75924.1"/>
    <property type="molecule type" value="Genomic_DNA"/>
</dbReference>
<feature type="domain" description="HTH cro/C1-type" evidence="1">
    <location>
        <begin position="16"/>
        <end position="53"/>
    </location>
</feature>
<accession>A0A1G8WCH7</accession>
<sequence length="206" mass="22479">MAPGHVAYGIRAGFGLAHVTPDTVTAWERGLVAPTGGELTALAGALWCTPAELLGAARTLREHRLARGIASEDIARAVGIEHRAYLQMEERDAWKGNERQSATLARLLDLSPEAFSTVMGRDDRLTELLTFAVTARWQPYVKPIAKLVPLAHRHIEPALESLHEEYQGRMAATLVWGDSGDTGESGRAFLAEIRSLFWARVGSNQA</sequence>
<evidence type="ECO:0000259" key="1">
    <source>
        <dbReference type="PROSITE" id="PS50943"/>
    </source>
</evidence>
<dbReference type="STRING" id="417292.SAMN05421806_102376"/>
<proteinExistence type="predicted"/>